<protein>
    <submittedName>
        <fullName evidence="1">Uncharacterized protein</fullName>
    </submittedName>
</protein>
<dbReference type="Proteomes" id="UP000326877">
    <property type="component" value="Unassembled WGS sequence"/>
</dbReference>
<reference evidence="1" key="1">
    <citation type="submission" date="2019-04" db="EMBL/GenBank/DDBJ databases">
        <title>Friends and foes A comparative genomics studyof 23 Aspergillus species from section Flavi.</title>
        <authorList>
            <consortium name="DOE Joint Genome Institute"/>
            <person name="Kjaerbolling I."/>
            <person name="Vesth T."/>
            <person name="Frisvad J.C."/>
            <person name="Nybo J.L."/>
            <person name="Theobald S."/>
            <person name="Kildgaard S."/>
            <person name="Isbrandt T."/>
            <person name="Kuo A."/>
            <person name="Sato A."/>
            <person name="Lyhne E.K."/>
            <person name="Kogle M.E."/>
            <person name="Wiebenga A."/>
            <person name="Kun R.S."/>
            <person name="Lubbers R.J."/>
            <person name="Makela M.R."/>
            <person name="Barry K."/>
            <person name="Chovatia M."/>
            <person name="Clum A."/>
            <person name="Daum C."/>
            <person name="Haridas S."/>
            <person name="He G."/>
            <person name="LaButti K."/>
            <person name="Lipzen A."/>
            <person name="Mondo S."/>
            <person name="Riley R."/>
            <person name="Salamov A."/>
            <person name="Simmons B.A."/>
            <person name="Magnuson J.K."/>
            <person name="Henrissat B."/>
            <person name="Mortensen U.H."/>
            <person name="Larsen T.O."/>
            <person name="Devries R.P."/>
            <person name="Grigoriev I.V."/>
            <person name="Machida M."/>
            <person name="Baker S.E."/>
            <person name="Andersen M.R."/>
        </authorList>
    </citation>
    <scope>NUCLEOTIDE SEQUENCE [LARGE SCALE GENOMIC DNA]</scope>
    <source>
        <strain evidence="1">IBT 14317</strain>
    </source>
</reference>
<gene>
    <name evidence="1" type="ORF">BDV23DRAFT_165169</name>
</gene>
<sequence length="92" mass="11015">MLWFHWSTLRDIMRGKEPGNYPYRLGRFSMQLLVLFGFLSYPMRTRPSRTWNKTIYIHGPWRGALEHEKSEGLHFRKGVAFISQYLLGRDIP</sequence>
<dbReference type="AlphaFoldDB" id="A0A5N7BUK3"/>
<accession>A0A5N7BUK3</accession>
<evidence type="ECO:0000313" key="1">
    <source>
        <dbReference type="EMBL" id="KAE8385278.1"/>
    </source>
</evidence>
<organism evidence="1">
    <name type="scientific">Petromyces alliaceus</name>
    <name type="common">Aspergillus alliaceus</name>
    <dbReference type="NCBI Taxonomy" id="209559"/>
    <lineage>
        <taxon>Eukaryota</taxon>
        <taxon>Fungi</taxon>
        <taxon>Dikarya</taxon>
        <taxon>Ascomycota</taxon>
        <taxon>Pezizomycotina</taxon>
        <taxon>Eurotiomycetes</taxon>
        <taxon>Eurotiomycetidae</taxon>
        <taxon>Eurotiales</taxon>
        <taxon>Aspergillaceae</taxon>
        <taxon>Aspergillus</taxon>
        <taxon>Aspergillus subgen. Circumdati</taxon>
    </lineage>
</organism>
<dbReference type="EMBL" id="ML735339">
    <property type="protein sequence ID" value="KAE8385278.1"/>
    <property type="molecule type" value="Genomic_DNA"/>
</dbReference>
<proteinExistence type="predicted"/>
<name>A0A5N7BUK3_PETAA</name>